<evidence type="ECO:0000313" key="15">
    <source>
        <dbReference type="EMBL" id="KAJ3661548.1"/>
    </source>
</evidence>
<keyword evidence="9" id="KW-0378">Hydrolase</keyword>
<keyword evidence="16" id="KW-1185">Reference proteome</keyword>
<evidence type="ECO:0000256" key="7">
    <source>
        <dbReference type="ARBA" id="ARBA00022722"/>
    </source>
</evidence>
<dbReference type="Proteomes" id="UP001168821">
    <property type="component" value="Unassembled WGS sequence"/>
</dbReference>
<dbReference type="InterPro" id="IPR045249">
    <property type="entry name" value="HARBI1-like"/>
</dbReference>
<evidence type="ECO:0000256" key="6">
    <source>
        <dbReference type="ARBA" id="ARBA00022490"/>
    </source>
</evidence>
<dbReference type="GO" id="GO:0005634">
    <property type="term" value="C:nucleus"/>
    <property type="evidence" value="ECO:0007669"/>
    <property type="project" value="UniProtKB-SubCell"/>
</dbReference>
<dbReference type="AlphaFoldDB" id="A0AA38IU01"/>
<evidence type="ECO:0000256" key="1">
    <source>
        <dbReference type="ARBA" id="ARBA00001968"/>
    </source>
</evidence>
<evidence type="ECO:0000256" key="3">
    <source>
        <dbReference type="ARBA" id="ARBA00004496"/>
    </source>
</evidence>
<dbReference type="Pfam" id="PF13359">
    <property type="entry name" value="DDE_Tnp_4"/>
    <property type="match status" value="1"/>
</dbReference>
<name>A0AA38IU01_9CUCU</name>
<feature type="region of interest" description="Disordered" evidence="13">
    <location>
        <begin position="1"/>
        <end position="26"/>
    </location>
</feature>
<dbReference type="InterPro" id="IPR026103">
    <property type="entry name" value="HARBI1_animal"/>
</dbReference>
<evidence type="ECO:0000256" key="13">
    <source>
        <dbReference type="SAM" id="MobiDB-lite"/>
    </source>
</evidence>
<evidence type="ECO:0000256" key="10">
    <source>
        <dbReference type="ARBA" id="ARBA00023242"/>
    </source>
</evidence>
<accession>A0AA38IU01</accession>
<evidence type="ECO:0000256" key="11">
    <source>
        <dbReference type="ARBA" id="ARBA00030126"/>
    </source>
</evidence>
<dbReference type="InterPro" id="IPR027806">
    <property type="entry name" value="HARBI1_dom"/>
</dbReference>
<evidence type="ECO:0000256" key="8">
    <source>
        <dbReference type="ARBA" id="ARBA00022723"/>
    </source>
</evidence>
<dbReference type="GO" id="GO:0046872">
    <property type="term" value="F:metal ion binding"/>
    <property type="evidence" value="ECO:0007669"/>
    <property type="project" value="UniProtKB-KW"/>
</dbReference>
<evidence type="ECO:0000256" key="9">
    <source>
        <dbReference type="ARBA" id="ARBA00022801"/>
    </source>
</evidence>
<keyword evidence="6" id="KW-0963">Cytoplasm</keyword>
<evidence type="ECO:0000256" key="12">
    <source>
        <dbReference type="ARBA" id="ARBA00045850"/>
    </source>
</evidence>
<dbReference type="GO" id="GO:0005737">
    <property type="term" value="C:cytoplasm"/>
    <property type="evidence" value="ECO:0007669"/>
    <property type="project" value="UniProtKB-SubCell"/>
</dbReference>
<feature type="domain" description="DDE Tnp4" evidence="14">
    <location>
        <begin position="155"/>
        <end position="306"/>
    </location>
</feature>
<protein>
    <recommendedName>
        <fullName evidence="5">Putative nuclease HARBI1</fullName>
    </recommendedName>
    <alternativeName>
        <fullName evidence="11">Harbinger transposase-derived nuclease</fullName>
    </alternativeName>
</protein>
<reference evidence="15" key="1">
    <citation type="journal article" date="2023" name="G3 (Bethesda)">
        <title>Whole genome assemblies of Zophobas morio and Tenebrio molitor.</title>
        <authorList>
            <person name="Kaur S."/>
            <person name="Stinson S.A."/>
            <person name="diCenzo G.C."/>
        </authorList>
    </citation>
    <scope>NUCLEOTIDE SEQUENCE</scope>
    <source>
        <strain evidence="15">QUZm001</strain>
    </source>
</reference>
<keyword evidence="10" id="KW-0539">Nucleus</keyword>
<gene>
    <name evidence="15" type="ORF">Zmor_005939</name>
</gene>
<proteinExistence type="inferred from homology"/>
<comment type="cofactor">
    <cofactor evidence="1">
        <name>a divalent metal cation</name>
        <dbReference type="ChEBI" id="CHEBI:60240"/>
    </cofactor>
</comment>
<feature type="compositionally biased region" description="Low complexity" evidence="13">
    <location>
        <begin position="1"/>
        <end position="11"/>
    </location>
</feature>
<dbReference type="EMBL" id="JALNTZ010000002">
    <property type="protein sequence ID" value="KAJ3661548.1"/>
    <property type="molecule type" value="Genomic_DNA"/>
</dbReference>
<dbReference type="PANTHER" id="PTHR22930:SF289">
    <property type="entry name" value="DDE TNP4 DOMAIN-CONTAINING PROTEIN-RELATED"/>
    <property type="match status" value="1"/>
</dbReference>
<sequence>MSDITSLSSLSSEEDNEQPRRNRRIRHIRDRSDPFIEFDATDFRMRFKFRKETVLEILRRFEHPITPASKRNKAISPLNQLLITLRFYATGAFQNCLGDHIHISQPSVSRIIARITRCIAHRSNIEIRMPDPNESVQVCSDFYGIANFPRVVGAIDCTHIKITSPGGENAELYRNRKGYFSINVEAVCDAHLIIRHIVARWPGSVHDATIFNDGPLPVNFQGGRHGANNFLLGDSGYPCKLFLLTPRLHPRTPAEVAYNTAHKKTRNTVERCFGVLKKRFPCLSFGLRTKMTTTVAIIVACAVLHNMAIKLGDYEEEPEEYLLEEIHNDNEEHVGGNTAMRNYIINNFF</sequence>
<evidence type="ECO:0000256" key="5">
    <source>
        <dbReference type="ARBA" id="ARBA00015519"/>
    </source>
</evidence>
<dbReference type="GO" id="GO:0004518">
    <property type="term" value="F:nuclease activity"/>
    <property type="evidence" value="ECO:0007669"/>
    <property type="project" value="UniProtKB-KW"/>
</dbReference>
<comment type="similarity">
    <text evidence="4">Belongs to the HARBI1 family.</text>
</comment>
<comment type="subcellular location">
    <subcellularLocation>
        <location evidence="3">Cytoplasm</location>
    </subcellularLocation>
    <subcellularLocation>
        <location evidence="2">Nucleus</location>
    </subcellularLocation>
</comment>
<keyword evidence="8" id="KW-0479">Metal-binding</keyword>
<evidence type="ECO:0000256" key="2">
    <source>
        <dbReference type="ARBA" id="ARBA00004123"/>
    </source>
</evidence>
<evidence type="ECO:0000313" key="16">
    <source>
        <dbReference type="Proteomes" id="UP001168821"/>
    </source>
</evidence>
<keyword evidence="7" id="KW-0540">Nuclease</keyword>
<comment type="function">
    <text evidence="12">Transposase-derived protein that may have nuclease activity. Does not have transposase activity.</text>
</comment>
<dbReference type="GO" id="GO:0016787">
    <property type="term" value="F:hydrolase activity"/>
    <property type="evidence" value="ECO:0007669"/>
    <property type="project" value="UniProtKB-KW"/>
</dbReference>
<dbReference type="PRINTS" id="PR02086">
    <property type="entry name" value="PUTNUCHARBI1"/>
</dbReference>
<evidence type="ECO:0000256" key="4">
    <source>
        <dbReference type="ARBA" id="ARBA00006958"/>
    </source>
</evidence>
<organism evidence="15 16">
    <name type="scientific">Zophobas morio</name>
    <dbReference type="NCBI Taxonomy" id="2755281"/>
    <lineage>
        <taxon>Eukaryota</taxon>
        <taxon>Metazoa</taxon>
        <taxon>Ecdysozoa</taxon>
        <taxon>Arthropoda</taxon>
        <taxon>Hexapoda</taxon>
        <taxon>Insecta</taxon>
        <taxon>Pterygota</taxon>
        <taxon>Neoptera</taxon>
        <taxon>Endopterygota</taxon>
        <taxon>Coleoptera</taxon>
        <taxon>Polyphaga</taxon>
        <taxon>Cucujiformia</taxon>
        <taxon>Tenebrionidae</taxon>
        <taxon>Zophobas</taxon>
    </lineage>
</organism>
<comment type="caution">
    <text evidence="15">The sequence shown here is derived from an EMBL/GenBank/DDBJ whole genome shotgun (WGS) entry which is preliminary data.</text>
</comment>
<dbReference type="PANTHER" id="PTHR22930">
    <property type="match status" value="1"/>
</dbReference>
<evidence type="ECO:0000259" key="14">
    <source>
        <dbReference type="Pfam" id="PF13359"/>
    </source>
</evidence>